<evidence type="ECO:0000256" key="5">
    <source>
        <dbReference type="SAM" id="Phobius"/>
    </source>
</evidence>
<keyword evidence="5" id="KW-0812">Transmembrane</keyword>
<evidence type="ECO:0000313" key="9">
    <source>
        <dbReference type="EMBL" id="CCK80061.1"/>
    </source>
</evidence>
<keyword evidence="5" id="KW-0472">Membrane</keyword>
<evidence type="ECO:0000259" key="6">
    <source>
        <dbReference type="PROSITE" id="PS50111"/>
    </source>
</evidence>
<dbReference type="InterPro" id="IPR003660">
    <property type="entry name" value="HAMP_dom"/>
</dbReference>
<dbReference type="PANTHER" id="PTHR32089">
    <property type="entry name" value="METHYL-ACCEPTING CHEMOTAXIS PROTEIN MCPB"/>
    <property type="match status" value="1"/>
</dbReference>
<protein>
    <submittedName>
        <fullName evidence="9">Methyl-accepting chemotaxis protein</fullName>
    </submittedName>
</protein>
<evidence type="ECO:0000256" key="3">
    <source>
        <dbReference type="PROSITE-ProRule" id="PRU00284"/>
    </source>
</evidence>
<keyword evidence="5" id="KW-1133">Transmembrane helix</keyword>
<evidence type="ECO:0000256" key="4">
    <source>
        <dbReference type="SAM" id="Coils"/>
    </source>
</evidence>
<sequence>MFKNMRIGIKIGFGFIVILLLAMAVMYFGHKGLLAMEDRVDKVESVNRLVKYALGINRSGKNYALTHDRQYADEVLANLDGMKKQAKKTREKFKQDVNKTHMSEVLAITDNYDDAFHKYLDIEAQQKTLDADMVQAARDLEKIADDLKQYQKKEYSRLREKNASKAEQNDILTKSDDANLIINWIHECRRNEKNFILRNDEKSSQQLIKNIKNIIDHATDLKRRLDKEETQKMAEQIIIKAKEYQKAFFNYKELSDGFKVNLEKMMHVANSFNYICKEVEADQKNKMLNEMASAKNRMLSGIIAAIVLGIILSFIIIRAITIPISRITEIARKISDGDFTYEVEIVQNDEIGQLADIFRNLKESLQEKTQLAEKISKGDLNIKVKPRSTKDVLGNALAAMTKRLQEQSVSLKEAINVISSSTSEIAATVTELATSVSETATSANETTTTMEEIKQTADLANKKSKTVSENAQQAQQISITGKQATDETIDGMSRIKTHIGSIAESIVTLSEQNQAIGEIIATVDDIAEQTNLLAVNSSIEAVKAGEMGKGFSVVAQEIKSLAKQSKQATKRVRTILNEVQKATGKAVLVTEEGSKTVEEGIKQARKSGDAISTLTGSITTAAHTAIQIAASSQQQLVGMDQVGMAMMNIKEASAQNASGTKQLEIAARNLDELGQKLKQKMEWYKFEA</sequence>
<feature type="domain" description="HAMP" evidence="7">
    <location>
        <begin position="318"/>
        <end position="370"/>
    </location>
</feature>
<dbReference type="GO" id="GO:0016020">
    <property type="term" value="C:membrane"/>
    <property type="evidence" value="ECO:0007669"/>
    <property type="project" value="InterPro"/>
</dbReference>
<dbReference type="STRING" id="651182.TOL2_C19000"/>
<dbReference type="HOGENOM" id="CLU_000445_107_27_7"/>
<dbReference type="Proteomes" id="UP000007347">
    <property type="component" value="Chromosome"/>
</dbReference>
<evidence type="ECO:0000256" key="1">
    <source>
        <dbReference type="ARBA" id="ARBA00023224"/>
    </source>
</evidence>
<gene>
    <name evidence="9" type="ordered locus">TOL2_C19000</name>
</gene>
<keyword evidence="10" id="KW-1185">Reference proteome</keyword>
<dbReference type="Pfam" id="PF16591">
    <property type="entry name" value="HBM"/>
    <property type="match status" value="1"/>
</dbReference>
<name>K0NG13_DESTT</name>
<evidence type="ECO:0000259" key="8">
    <source>
        <dbReference type="PROSITE" id="PS51753"/>
    </source>
</evidence>
<dbReference type="PROSITE" id="PS50885">
    <property type="entry name" value="HAMP"/>
    <property type="match status" value="1"/>
</dbReference>
<dbReference type="SMART" id="SM01358">
    <property type="entry name" value="HBM"/>
    <property type="match status" value="1"/>
</dbReference>
<dbReference type="OrthoDB" id="5415757at2"/>
<dbReference type="InterPro" id="IPR032255">
    <property type="entry name" value="HBM"/>
</dbReference>
<dbReference type="KEGG" id="dto:TOL2_C19000"/>
<dbReference type="Pfam" id="PF00015">
    <property type="entry name" value="MCPsignal"/>
    <property type="match status" value="1"/>
</dbReference>
<evidence type="ECO:0000259" key="7">
    <source>
        <dbReference type="PROSITE" id="PS50885"/>
    </source>
</evidence>
<reference evidence="9 10" key="1">
    <citation type="journal article" date="2013" name="Environ. Microbiol.">
        <title>Complete genome, catabolic sub-proteomes and key-metabolites of Desulfobacula toluolica Tol2, a marine, aromatic compound-degrading, sulfate-reducing bacterium.</title>
        <authorList>
            <person name="Wohlbrand L."/>
            <person name="Jacob J.H."/>
            <person name="Kube M."/>
            <person name="Mussmann M."/>
            <person name="Jarling R."/>
            <person name="Beck A."/>
            <person name="Amann R."/>
            <person name="Wilkes H."/>
            <person name="Reinhardt R."/>
            <person name="Rabus R."/>
        </authorList>
    </citation>
    <scope>NUCLEOTIDE SEQUENCE [LARGE SCALE GENOMIC DNA]</scope>
    <source>
        <strain evidence="10">DSM 7467 / Tol2</strain>
    </source>
</reference>
<dbReference type="PROSITE" id="PS50111">
    <property type="entry name" value="CHEMOTAXIS_TRANSDUC_2"/>
    <property type="match status" value="1"/>
</dbReference>
<dbReference type="RefSeq" id="WP_014957394.1">
    <property type="nucleotide sequence ID" value="NC_018645.1"/>
</dbReference>
<dbReference type="PATRIC" id="fig|651182.5.peg.2270"/>
<feature type="coiled-coil region" evidence="4">
    <location>
        <begin position="208"/>
        <end position="247"/>
    </location>
</feature>
<dbReference type="EMBL" id="FO203503">
    <property type="protein sequence ID" value="CCK80061.1"/>
    <property type="molecule type" value="Genomic_DNA"/>
</dbReference>
<dbReference type="PANTHER" id="PTHR32089:SF112">
    <property type="entry name" value="LYSOZYME-LIKE PROTEIN-RELATED"/>
    <property type="match status" value="1"/>
</dbReference>
<dbReference type="CDD" id="cd06225">
    <property type="entry name" value="HAMP"/>
    <property type="match status" value="1"/>
</dbReference>
<comment type="similarity">
    <text evidence="2">Belongs to the methyl-accepting chemotaxis (MCP) protein family.</text>
</comment>
<proteinExistence type="inferred from homology"/>
<dbReference type="Gene3D" id="1.10.287.950">
    <property type="entry name" value="Methyl-accepting chemotaxis protein"/>
    <property type="match status" value="1"/>
</dbReference>
<evidence type="ECO:0000313" key="10">
    <source>
        <dbReference type="Proteomes" id="UP000007347"/>
    </source>
</evidence>
<feature type="domain" description="Methyl-accepting transducer" evidence="6">
    <location>
        <begin position="414"/>
        <end position="650"/>
    </location>
</feature>
<keyword evidence="4" id="KW-0175">Coiled coil</keyword>
<feature type="domain" description="HBM" evidence="8">
    <location>
        <begin position="38"/>
        <end position="291"/>
    </location>
</feature>
<keyword evidence="1 3" id="KW-0807">Transducer</keyword>
<feature type="transmembrane region" description="Helical" evidence="5">
    <location>
        <begin position="7"/>
        <end position="29"/>
    </location>
</feature>
<dbReference type="Gene3D" id="1.20.1440.210">
    <property type="match status" value="1"/>
</dbReference>
<dbReference type="SUPFAM" id="SSF58104">
    <property type="entry name" value="Methyl-accepting chemotaxis protein (MCP) signaling domain"/>
    <property type="match status" value="1"/>
</dbReference>
<dbReference type="PROSITE" id="PS51753">
    <property type="entry name" value="HBM"/>
    <property type="match status" value="1"/>
</dbReference>
<dbReference type="SMART" id="SM00304">
    <property type="entry name" value="HAMP"/>
    <property type="match status" value="1"/>
</dbReference>
<dbReference type="GO" id="GO:0007165">
    <property type="term" value="P:signal transduction"/>
    <property type="evidence" value="ECO:0007669"/>
    <property type="project" value="UniProtKB-KW"/>
</dbReference>
<evidence type="ECO:0000256" key="2">
    <source>
        <dbReference type="ARBA" id="ARBA00029447"/>
    </source>
</evidence>
<dbReference type="Pfam" id="PF00672">
    <property type="entry name" value="HAMP"/>
    <property type="match status" value="1"/>
</dbReference>
<feature type="transmembrane region" description="Helical" evidence="5">
    <location>
        <begin position="298"/>
        <end position="317"/>
    </location>
</feature>
<dbReference type="Gene3D" id="6.10.340.10">
    <property type="match status" value="1"/>
</dbReference>
<dbReference type="InterPro" id="IPR004089">
    <property type="entry name" value="MCPsignal_dom"/>
</dbReference>
<accession>K0NG13</accession>
<organism evidence="9 10">
    <name type="scientific">Desulfobacula toluolica (strain DSM 7467 / Tol2)</name>
    <dbReference type="NCBI Taxonomy" id="651182"/>
    <lineage>
        <taxon>Bacteria</taxon>
        <taxon>Pseudomonadati</taxon>
        <taxon>Thermodesulfobacteriota</taxon>
        <taxon>Desulfobacteria</taxon>
        <taxon>Desulfobacterales</taxon>
        <taxon>Desulfobacteraceae</taxon>
        <taxon>Desulfobacula</taxon>
    </lineage>
</organism>
<dbReference type="SMART" id="SM00283">
    <property type="entry name" value="MA"/>
    <property type="match status" value="1"/>
</dbReference>
<dbReference type="AlphaFoldDB" id="K0NG13"/>